<dbReference type="PANTHER" id="PTHR31181:SF54">
    <property type="entry name" value="CYSTEINE RICH PEPTIDE-RELATED"/>
    <property type="match status" value="1"/>
</dbReference>
<sequence length="98" mass="10402">MKSVIFLLVATCITTSVNAQLPPGVPEMPDIYRCLSTLINIPGCIAEISESIVTGKFGDIGPACCKAFLEAESKCATTLFPPMLRQQCSRIAGPPTTL</sequence>
<dbReference type="OrthoDB" id="1107608at2759"/>
<dbReference type="InterPro" id="IPR008502">
    <property type="entry name" value="Prolamin-like"/>
</dbReference>
<keyword evidence="1 2" id="KW-0732">Signal</keyword>
<feature type="domain" description="Prolamin-like" evidence="3">
    <location>
        <begin position="34"/>
        <end position="85"/>
    </location>
</feature>
<evidence type="ECO:0000256" key="1">
    <source>
        <dbReference type="ARBA" id="ARBA00022729"/>
    </source>
</evidence>
<dbReference type="PANTHER" id="PTHR31181">
    <property type="entry name" value="EGG CELL-SECRETED PROTEIN 1.4"/>
    <property type="match status" value="1"/>
</dbReference>
<keyword evidence="5" id="KW-1185">Reference proteome</keyword>
<feature type="chain" id="PRO_5025606303" description="Prolamin-like domain-containing protein" evidence="2">
    <location>
        <begin position="20"/>
        <end position="98"/>
    </location>
</feature>
<reference evidence="4" key="1">
    <citation type="submission" date="2020-01" db="EMBL/GenBank/DDBJ databases">
        <authorList>
            <person name="Mishra B."/>
        </authorList>
    </citation>
    <scope>NUCLEOTIDE SEQUENCE [LARGE SCALE GENOMIC DNA]</scope>
</reference>
<dbReference type="EMBL" id="CACVBM020001507">
    <property type="protein sequence ID" value="CAA7052792.1"/>
    <property type="molecule type" value="Genomic_DNA"/>
</dbReference>
<evidence type="ECO:0000259" key="3">
    <source>
        <dbReference type="Pfam" id="PF05617"/>
    </source>
</evidence>
<evidence type="ECO:0000313" key="4">
    <source>
        <dbReference type="EMBL" id="CAA7052792.1"/>
    </source>
</evidence>
<comment type="caution">
    <text evidence="4">The sequence shown here is derived from an EMBL/GenBank/DDBJ whole genome shotgun (WGS) entry which is preliminary data.</text>
</comment>
<evidence type="ECO:0000256" key="2">
    <source>
        <dbReference type="SAM" id="SignalP"/>
    </source>
</evidence>
<dbReference type="GO" id="GO:2000008">
    <property type="term" value="P:regulation of protein localization to cell surface"/>
    <property type="evidence" value="ECO:0007669"/>
    <property type="project" value="TreeGrafter"/>
</dbReference>
<dbReference type="Proteomes" id="UP000467841">
    <property type="component" value="Unassembled WGS sequence"/>
</dbReference>
<dbReference type="Pfam" id="PF05617">
    <property type="entry name" value="Prolamin_like"/>
    <property type="match status" value="1"/>
</dbReference>
<dbReference type="GO" id="GO:0031982">
    <property type="term" value="C:vesicle"/>
    <property type="evidence" value="ECO:0007669"/>
    <property type="project" value="TreeGrafter"/>
</dbReference>
<organism evidence="4 5">
    <name type="scientific">Microthlaspi erraticum</name>
    <dbReference type="NCBI Taxonomy" id="1685480"/>
    <lineage>
        <taxon>Eukaryota</taxon>
        <taxon>Viridiplantae</taxon>
        <taxon>Streptophyta</taxon>
        <taxon>Embryophyta</taxon>
        <taxon>Tracheophyta</taxon>
        <taxon>Spermatophyta</taxon>
        <taxon>Magnoliopsida</taxon>
        <taxon>eudicotyledons</taxon>
        <taxon>Gunneridae</taxon>
        <taxon>Pentapetalae</taxon>
        <taxon>rosids</taxon>
        <taxon>malvids</taxon>
        <taxon>Brassicales</taxon>
        <taxon>Brassicaceae</taxon>
        <taxon>Coluteocarpeae</taxon>
        <taxon>Microthlaspi</taxon>
    </lineage>
</organism>
<accession>A0A6D2KUE5</accession>
<proteinExistence type="predicted"/>
<evidence type="ECO:0000313" key="5">
    <source>
        <dbReference type="Proteomes" id="UP000467841"/>
    </source>
</evidence>
<feature type="signal peptide" evidence="2">
    <location>
        <begin position="1"/>
        <end position="19"/>
    </location>
</feature>
<protein>
    <recommendedName>
        <fullName evidence="3">Prolamin-like domain-containing protein</fullName>
    </recommendedName>
</protein>
<dbReference type="GO" id="GO:0005576">
    <property type="term" value="C:extracellular region"/>
    <property type="evidence" value="ECO:0007669"/>
    <property type="project" value="TreeGrafter"/>
</dbReference>
<dbReference type="GO" id="GO:0009567">
    <property type="term" value="P:double fertilization forming a zygote and endosperm"/>
    <property type="evidence" value="ECO:0007669"/>
    <property type="project" value="TreeGrafter"/>
</dbReference>
<name>A0A6D2KUE5_9BRAS</name>
<gene>
    <name evidence="4" type="ORF">MERR_LOCUS40027</name>
</gene>
<dbReference type="GO" id="GO:0080155">
    <property type="term" value="P:regulation of double fertilization forming a zygote and endosperm"/>
    <property type="evidence" value="ECO:0007669"/>
    <property type="project" value="TreeGrafter"/>
</dbReference>
<dbReference type="AlphaFoldDB" id="A0A6D2KUE5"/>